<dbReference type="Proteomes" id="UP000008547">
    <property type="component" value="Chromosome"/>
</dbReference>
<evidence type="ECO:0000313" key="2">
    <source>
        <dbReference type="EMBL" id="ABY69677.1"/>
    </source>
</evidence>
<proteinExistence type="predicted"/>
<reference evidence="2 3" key="1">
    <citation type="journal article" date="2008" name="PLoS ONE">
        <title>Genome biology of Actinobacillus pleuropneumoniae JL03, an isolate of serotype 3 prevalent in China.</title>
        <authorList>
            <person name="Xu Z."/>
            <person name="Zhou Y."/>
            <person name="Li L."/>
            <person name="Zhou R."/>
            <person name="Xiao S."/>
            <person name="Wan Y."/>
            <person name="Zhang S."/>
            <person name="Wang K."/>
            <person name="Li W."/>
            <person name="Li L."/>
            <person name="Jin H."/>
            <person name="Kang M."/>
            <person name="Dalai B."/>
            <person name="Li T."/>
            <person name="Liu L."/>
            <person name="Cheng Y."/>
            <person name="Zhang L."/>
            <person name="Xu T."/>
            <person name="Zheng H."/>
            <person name="Pu S."/>
            <person name="Wang B."/>
            <person name="Gu W."/>
            <person name="Zhang X.L."/>
            <person name="Zhu G.-F."/>
            <person name="Wang S."/>
            <person name="Zhao G.-P."/>
            <person name="Chen H."/>
        </authorList>
    </citation>
    <scope>NUCLEOTIDE SEQUENCE [LARGE SCALE GENOMIC DNA]</scope>
    <source>
        <strain evidence="2 3">JL03</strain>
    </source>
</reference>
<sequence>MKILVDKPLVFFIQFFLLIHLLFNILPISYY</sequence>
<evidence type="ECO:0000256" key="1">
    <source>
        <dbReference type="SAM" id="Phobius"/>
    </source>
</evidence>
<dbReference type="EMBL" id="CP000687">
    <property type="protein sequence ID" value="ABY69677.1"/>
    <property type="molecule type" value="Genomic_DNA"/>
</dbReference>
<dbReference type="AlphaFoldDB" id="B0BQ42"/>
<name>B0BQ42_ACTPJ</name>
<gene>
    <name evidence="2" type="ordered locus">APJL_1121</name>
</gene>
<accession>B0BQ42</accession>
<evidence type="ECO:0000313" key="3">
    <source>
        <dbReference type="Proteomes" id="UP000008547"/>
    </source>
</evidence>
<protein>
    <submittedName>
        <fullName evidence="2">Uncharacterized protein</fullName>
    </submittedName>
</protein>
<keyword evidence="1" id="KW-1133">Transmembrane helix</keyword>
<dbReference type="HOGENOM" id="CLU_3394709_0_0_6"/>
<dbReference type="KEGG" id="apj:APJL_1121"/>
<feature type="transmembrane region" description="Helical" evidence="1">
    <location>
        <begin position="9"/>
        <end position="30"/>
    </location>
</feature>
<keyword evidence="1" id="KW-0812">Transmembrane</keyword>
<organism evidence="2 3">
    <name type="scientific">Actinobacillus pleuropneumoniae serotype 3 (strain JL03)</name>
    <dbReference type="NCBI Taxonomy" id="434271"/>
    <lineage>
        <taxon>Bacteria</taxon>
        <taxon>Pseudomonadati</taxon>
        <taxon>Pseudomonadota</taxon>
        <taxon>Gammaproteobacteria</taxon>
        <taxon>Pasteurellales</taxon>
        <taxon>Pasteurellaceae</taxon>
        <taxon>Actinobacillus</taxon>
    </lineage>
</organism>
<keyword evidence="1" id="KW-0472">Membrane</keyword>